<dbReference type="Ensembl" id="ENSTRUT00000053938.2">
    <property type="protein sequence ID" value="ENSTRUP00000049998.1"/>
    <property type="gene ID" value="ENSTRUG00000020125.2"/>
</dbReference>
<sequence>IITLKKIDGGCVLDLTFALAPEEHEDEADGHRAQEGQEAHGGGDDQGLGIKWVRLGHVSGGVRGLKICGLRPTFV</sequence>
<feature type="region of interest" description="Disordered" evidence="1">
    <location>
        <begin position="23"/>
        <end position="45"/>
    </location>
</feature>
<dbReference type="InParanoid" id="A0A3B5K230"/>
<protein>
    <submittedName>
        <fullName evidence="2">Uncharacterized protein</fullName>
    </submittedName>
</protein>
<reference evidence="2" key="2">
    <citation type="submission" date="2025-08" db="UniProtKB">
        <authorList>
            <consortium name="Ensembl"/>
        </authorList>
    </citation>
    <scope>IDENTIFICATION</scope>
</reference>
<name>A0A3B5K230_TAKRU</name>
<reference evidence="2 3" key="1">
    <citation type="journal article" date="2011" name="Genome Biol. Evol.">
        <title>Integration of the genetic map and genome assembly of fugu facilitates insights into distinct features of genome evolution in teleosts and mammals.</title>
        <authorList>
            <person name="Kai W."/>
            <person name="Kikuchi K."/>
            <person name="Tohari S."/>
            <person name="Chew A.K."/>
            <person name="Tay A."/>
            <person name="Fujiwara A."/>
            <person name="Hosoya S."/>
            <person name="Suetake H."/>
            <person name="Naruse K."/>
            <person name="Brenner S."/>
            <person name="Suzuki Y."/>
            <person name="Venkatesh B."/>
        </authorList>
    </citation>
    <scope>NUCLEOTIDE SEQUENCE [LARGE SCALE GENOMIC DNA]</scope>
</reference>
<feature type="compositionally biased region" description="Basic and acidic residues" evidence="1">
    <location>
        <begin position="29"/>
        <end position="43"/>
    </location>
</feature>
<reference evidence="2" key="3">
    <citation type="submission" date="2025-09" db="UniProtKB">
        <authorList>
            <consortium name="Ensembl"/>
        </authorList>
    </citation>
    <scope>IDENTIFICATION</scope>
</reference>
<accession>A0A3B5K230</accession>
<evidence type="ECO:0000256" key="1">
    <source>
        <dbReference type="SAM" id="MobiDB-lite"/>
    </source>
</evidence>
<organism evidence="2 3">
    <name type="scientific">Takifugu rubripes</name>
    <name type="common">Japanese pufferfish</name>
    <name type="synonym">Fugu rubripes</name>
    <dbReference type="NCBI Taxonomy" id="31033"/>
    <lineage>
        <taxon>Eukaryota</taxon>
        <taxon>Metazoa</taxon>
        <taxon>Chordata</taxon>
        <taxon>Craniata</taxon>
        <taxon>Vertebrata</taxon>
        <taxon>Euteleostomi</taxon>
        <taxon>Actinopterygii</taxon>
        <taxon>Neopterygii</taxon>
        <taxon>Teleostei</taxon>
        <taxon>Neoteleostei</taxon>
        <taxon>Acanthomorphata</taxon>
        <taxon>Eupercaria</taxon>
        <taxon>Tetraodontiformes</taxon>
        <taxon>Tetradontoidea</taxon>
        <taxon>Tetraodontidae</taxon>
        <taxon>Takifugu</taxon>
    </lineage>
</organism>
<keyword evidence="3" id="KW-1185">Reference proteome</keyword>
<proteinExistence type="predicted"/>
<evidence type="ECO:0000313" key="2">
    <source>
        <dbReference type="Ensembl" id="ENSTRUP00000049998.1"/>
    </source>
</evidence>
<evidence type="ECO:0000313" key="3">
    <source>
        <dbReference type="Proteomes" id="UP000005226"/>
    </source>
</evidence>
<dbReference type="AlphaFoldDB" id="A0A3B5K230"/>
<dbReference type="Proteomes" id="UP000005226">
    <property type="component" value="Chromosome 7"/>
</dbReference>